<reference evidence="1" key="2">
    <citation type="submission" date="2023-04" db="EMBL/GenBank/DDBJ databases">
        <authorList>
            <person name="Bu L."/>
            <person name="Lu L."/>
            <person name="Laidemitt M.R."/>
            <person name="Zhang S.M."/>
            <person name="Mutuku M."/>
            <person name="Mkoji G."/>
            <person name="Steinauer M."/>
            <person name="Loker E.S."/>
        </authorList>
    </citation>
    <scope>NUCLEOTIDE SEQUENCE</scope>
    <source>
        <strain evidence="1">KasaAsao</strain>
        <tissue evidence="1">Whole Snail</tissue>
    </source>
</reference>
<dbReference type="AlphaFoldDB" id="A0AAD8AZ61"/>
<sequence length="64" mass="7240">SATCSRMTDKMYLEGFAVFTAGLVLGALASQRYNLPKLRALKKTVERLKEIERKHRRAPSSSEQ</sequence>
<protein>
    <submittedName>
        <fullName evidence="1">Uncharacterized protein</fullName>
    </submittedName>
</protein>
<dbReference type="Proteomes" id="UP001233172">
    <property type="component" value="Unassembled WGS sequence"/>
</dbReference>
<organism evidence="1 2">
    <name type="scientific">Biomphalaria pfeifferi</name>
    <name type="common">Bloodfluke planorb</name>
    <name type="synonym">Freshwater snail</name>
    <dbReference type="NCBI Taxonomy" id="112525"/>
    <lineage>
        <taxon>Eukaryota</taxon>
        <taxon>Metazoa</taxon>
        <taxon>Spiralia</taxon>
        <taxon>Lophotrochozoa</taxon>
        <taxon>Mollusca</taxon>
        <taxon>Gastropoda</taxon>
        <taxon>Heterobranchia</taxon>
        <taxon>Euthyneura</taxon>
        <taxon>Panpulmonata</taxon>
        <taxon>Hygrophila</taxon>
        <taxon>Lymnaeoidea</taxon>
        <taxon>Planorbidae</taxon>
        <taxon>Biomphalaria</taxon>
    </lineage>
</organism>
<accession>A0AAD8AZ61</accession>
<proteinExistence type="predicted"/>
<evidence type="ECO:0000313" key="1">
    <source>
        <dbReference type="EMBL" id="KAK0045016.1"/>
    </source>
</evidence>
<keyword evidence="2" id="KW-1185">Reference proteome</keyword>
<feature type="non-terminal residue" evidence="1">
    <location>
        <position position="1"/>
    </location>
</feature>
<dbReference type="EMBL" id="JASAOG010000188">
    <property type="protein sequence ID" value="KAK0045016.1"/>
    <property type="molecule type" value="Genomic_DNA"/>
</dbReference>
<comment type="caution">
    <text evidence="1">The sequence shown here is derived from an EMBL/GenBank/DDBJ whole genome shotgun (WGS) entry which is preliminary data.</text>
</comment>
<name>A0AAD8AZ61_BIOPF</name>
<gene>
    <name evidence="1" type="ORF">Bpfe_025594</name>
</gene>
<reference evidence="1" key="1">
    <citation type="journal article" date="2023" name="PLoS Negl. Trop. Dis.">
        <title>A genome sequence for Biomphalaria pfeifferi, the major vector snail for the human-infecting parasite Schistosoma mansoni.</title>
        <authorList>
            <person name="Bu L."/>
            <person name="Lu L."/>
            <person name="Laidemitt M.R."/>
            <person name="Zhang S.M."/>
            <person name="Mutuku M."/>
            <person name="Mkoji G."/>
            <person name="Steinauer M."/>
            <person name="Loker E.S."/>
        </authorList>
    </citation>
    <scope>NUCLEOTIDE SEQUENCE</scope>
    <source>
        <strain evidence="1">KasaAsao</strain>
    </source>
</reference>
<evidence type="ECO:0000313" key="2">
    <source>
        <dbReference type="Proteomes" id="UP001233172"/>
    </source>
</evidence>